<dbReference type="EMBL" id="NEXE01000306">
    <property type="protein sequence ID" value="PSN83626.1"/>
    <property type="molecule type" value="Genomic_DNA"/>
</dbReference>
<gene>
    <name evidence="1" type="ORF">B9Q03_13370</name>
</gene>
<protein>
    <submittedName>
        <fullName evidence="1">Uncharacterized protein</fullName>
    </submittedName>
</protein>
<dbReference type="Proteomes" id="UP000240322">
    <property type="component" value="Unassembled WGS sequence"/>
</dbReference>
<evidence type="ECO:0000313" key="1">
    <source>
        <dbReference type="EMBL" id="PSN83626.1"/>
    </source>
</evidence>
<proteinExistence type="predicted"/>
<reference evidence="1 2" key="1">
    <citation type="submission" date="2017-04" db="EMBL/GenBank/DDBJ databases">
        <title>Novel microbial lineages endemic to geothermal iron-oxide mats fill important gaps in the evolutionary history of Archaea.</title>
        <authorList>
            <person name="Jay Z.J."/>
            <person name="Beam J.P."/>
            <person name="Dlakic M."/>
            <person name="Rusch D.B."/>
            <person name="Kozubal M.A."/>
            <person name="Inskeep W.P."/>
        </authorList>
    </citation>
    <scope>NUCLEOTIDE SEQUENCE [LARGE SCALE GENOMIC DNA]</scope>
    <source>
        <strain evidence="1">OSP_D</strain>
    </source>
</reference>
<accession>A0A2R6AB92</accession>
<evidence type="ECO:0000313" key="2">
    <source>
        <dbReference type="Proteomes" id="UP000240322"/>
    </source>
</evidence>
<dbReference type="AlphaFoldDB" id="A0A2R6AB92"/>
<sequence length="86" mass="9479">MLIFATSTRFDPGIPLTLSFLTLIGSLCAHLANPIIPTPSKDFTDNTLDAGLLRPVMGQRCDSGEDAEFNRFIQRLQTGIPELHHL</sequence>
<name>A0A2R6AB92_9ARCH</name>
<organism evidence="1 2">
    <name type="scientific">Candidatus Marsarchaeota G2 archaeon OSP_D</name>
    <dbReference type="NCBI Taxonomy" id="1978157"/>
    <lineage>
        <taxon>Archaea</taxon>
        <taxon>Candidatus Marsarchaeota</taxon>
        <taxon>Candidatus Marsarchaeota group 2</taxon>
    </lineage>
</organism>
<comment type="caution">
    <text evidence="1">The sequence shown here is derived from an EMBL/GenBank/DDBJ whole genome shotgun (WGS) entry which is preliminary data.</text>
</comment>